<dbReference type="Proteomes" id="UP000016605">
    <property type="component" value="Unassembled WGS sequence"/>
</dbReference>
<protein>
    <submittedName>
        <fullName evidence="1">Uncharacterized protein</fullName>
    </submittedName>
</protein>
<evidence type="ECO:0000313" key="2">
    <source>
        <dbReference type="Proteomes" id="UP000016605"/>
    </source>
</evidence>
<name>U2R6K1_LEIAQ</name>
<accession>U2R6K1</accession>
<gene>
    <name evidence="1" type="ORF">N136_02792</name>
</gene>
<sequence length="71" mass="8502">MSQWWHGWEVEARRGLLRSSSLRLAPAHGVRQLSARECDEREWAWDTPTGPRLQAVRIRGRRRWSRLPARR</sequence>
<organism evidence="1 2">
    <name type="scientific">Leifsonia aquatica ATCC 14665</name>
    <dbReference type="NCBI Taxonomy" id="1358026"/>
    <lineage>
        <taxon>Bacteria</taxon>
        <taxon>Bacillati</taxon>
        <taxon>Actinomycetota</taxon>
        <taxon>Actinomycetes</taxon>
        <taxon>Micrococcales</taxon>
        <taxon>Microbacteriaceae</taxon>
        <taxon>Leifsonia</taxon>
    </lineage>
</organism>
<reference evidence="1 2" key="1">
    <citation type="submission" date="2013-08" db="EMBL/GenBank/DDBJ databases">
        <authorList>
            <person name="Weinstock G."/>
            <person name="Sodergren E."/>
            <person name="Wylie T."/>
            <person name="Fulton L."/>
            <person name="Fulton R."/>
            <person name="Fronick C."/>
            <person name="O'Laughlin M."/>
            <person name="Godfrey J."/>
            <person name="Miner T."/>
            <person name="Herter B."/>
            <person name="Appelbaum E."/>
            <person name="Cordes M."/>
            <person name="Lek S."/>
            <person name="Wollam A."/>
            <person name="Pepin K.H."/>
            <person name="Palsikar V.B."/>
            <person name="Mitreva M."/>
            <person name="Wilson R.K."/>
        </authorList>
    </citation>
    <scope>NUCLEOTIDE SEQUENCE [LARGE SCALE GENOMIC DNA]</scope>
    <source>
        <strain evidence="1 2">ATCC 14665</strain>
    </source>
</reference>
<dbReference type="AlphaFoldDB" id="U2R6K1"/>
<dbReference type="EMBL" id="AWVQ01000366">
    <property type="protein sequence ID" value="ERK70870.1"/>
    <property type="molecule type" value="Genomic_DNA"/>
</dbReference>
<dbReference type="HOGENOM" id="CLU_2735061_0_0_11"/>
<comment type="caution">
    <text evidence="1">The sequence shown here is derived from an EMBL/GenBank/DDBJ whole genome shotgun (WGS) entry which is preliminary data.</text>
</comment>
<evidence type="ECO:0000313" key="1">
    <source>
        <dbReference type="EMBL" id="ERK70870.1"/>
    </source>
</evidence>
<proteinExistence type="predicted"/>
<dbReference type="PATRIC" id="fig|1358026.3.peg.2372"/>